<sequence length="132" mass="14860">MEVSISSSPDWAGRLNTYHRYVRRCQQLLMFRALIYGILILGLFNFLFILYMSPHSGLIIVIPMVLLPIALLVAPVVSLLLRSTEKKRNALAREFFMAGLRVDDAGRLTTNSAHPTLMAEPAVTSTRQRLMA</sequence>
<feature type="transmembrane region" description="Helical" evidence="1">
    <location>
        <begin position="29"/>
        <end position="52"/>
    </location>
</feature>
<evidence type="ECO:0000313" key="3">
    <source>
        <dbReference type="Proteomes" id="UP000182350"/>
    </source>
</evidence>
<name>A0A1K1VX85_9GAMM</name>
<dbReference type="AlphaFoldDB" id="A0A1K1VX85"/>
<proteinExistence type="predicted"/>
<feature type="transmembrane region" description="Helical" evidence="1">
    <location>
        <begin position="58"/>
        <end position="81"/>
    </location>
</feature>
<keyword evidence="1" id="KW-1133">Transmembrane helix</keyword>
<reference evidence="2 3" key="1">
    <citation type="submission" date="2016-11" db="EMBL/GenBank/DDBJ databases">
        <authorList>
            <person name="Jaros S."/>
            <person name="Januszkiewicz K."/>
            <person name="Wedrychowicz H."/>
        </authorList>
    </citation>
    <scope>NUCLEOTIDE SEQUENCE [LARGE SCALE GENOMIC DNA]</scope>
    <source>
        <strain evidence="2 3">DSM 21637</strain>
    </source>
</reference>
<dbReference type="EMBL" id="FPJW01000003">
    <property type="protein sequence ID" value="SFX29774.1"/>
    <property type="molecule type" value="Genomic_DNA"/>
</dbReference>
<dbReference type="STRING" id="1122209.SAMN02745752_01133"/>
<evidence type="ECO:0000256" key="1">
    <source>
        <dbReference type="SAM" id="Phobius"/>
    </source>
</evidence>
<dbReference type="Proteomes" id="UP000182350">
    <property type="component" value="Unassembled WGS sequence"/>
</dbReference>
<keyword evidence="1" id="KW-0472">Membrane</keyword>
<evidence type="ECO:0000313" key="2">
    <source>
        <dbReference type="EMBL" id="SFX29774.1"/>
    </source>
</evidence>
<dbReference type="OrthoDB" id="6121307at2"/>
<keyword evidence="3" id="KW-1185">Reference proteome</keyword>
<gene>
    <name evidence="2" type="ORF">SAMN02745752_01133</name>
</gene>
<organism evidence="2 3">
    <name type="scientific">Marinospirillum alkaliphilum DSM 21637</name>
    <dbReference type="NCBI Taxonomy" id="1122209"/>
    <lineage>
        <taxon>Bacteria</taxon>
        <taxon>Pseudomonadati</taxon>
        <taxon>Pseudomonadota</taxon>
        <taxon>Gammaproteobacteria</taxon>
        <taxon>Oceanospirillales</taxon>
        <taxon>Oceanospirillaceae</taxon>
        <taxon>Marinospirillum</taxon>
    </lineage>
</organism>
<keyword evidence="1" id="KW-0812">Transmembrane</keyword>
<dbReference type="RefSeq" id="WP_143142773.1">
    <property type="nucleotide sequence ID" value="NZ_FPJW01000003.1"/>
</dbReference>
<protein>
    <submittedName>
        <fullName evidence="2">Uncharacterized protein</fullName>
    </submittedName>
</protein>
<accession>A0A1K1VX85</accession>